<evidence type="ECO:0000313" key="1">
    <source>
        <dbReference type="EMBL" id="THU49709.1"/>
    </source>
</evidence>
<name>A0A4S8IN89_MUSBA</name>
<dbReference type="EMBL" id="PYDT01000009">
    <property type="protein sequence ID" value="THU49709.1"/>
    <property type="molecule type" value="Genomic_DNA"/>
</dbReference>
<organism evidence="1 2">
    <name type="scientific">Musa balbisiana</name>
    <name type="common">Banana</name>
    <dbReference type="NCBI Taxonomy" id="52838"/>
    <lineage>
        <taxon>Eukaryota</taxon>
        <taxon>Viridiplantae</taxon>
        <taxon>Streptophyta</taxon>
        <taxon>Embryophyta</taxon>
        <taxon>Tracheophyta</taxon>
        <taxon>Spermatophyta</taxon>
        <taxon>Magnoliopsida</taxon>
        <taxon>Liliopsida</taxon>
        <taxon>Zingiberales</taxon>
        <taxon>Musaceae</taxon>
        <taxon>Musa</taxon>
    </lineage>
</organism>
<sequence>MVIFDCLRCCDRAGRKQLPCPPILTPQNTSQAVGHGLLRGQYHIAFKYLCPDQPDEMTTLCIRKEELEGHENALKSFGEREVRAWNPIRSFGVGEKERKELGKGKREGGVGEWGVYKINYRKKLDPYMMVEGIPYKWPTLEQPSHSEDHQGVGMRKWRKLQDSVDDRVIRTNSGWGQ</sequence>
<dbReference type="Proteomes" id="UP000317650">
    <property type="component" value="Chromosome 6"/>
</dbReference>
<dbReference type="AlphaFoldDB" id="A0A4S8IN89"/>
<reference evidence="1 2" key="1">
    <citation type="journal article" date="2019" name="Nat. Plants">
        <title>Genome sequencing of Musa balbisiana reveals subgenome evolution and function divergence in polyploid bananas.</title>
        <authorList>
            <person name="Yao X."/>
        </authorList>
    </citation>
    <scope>NUCLEOTIDE SEQUENCE [LARGE SCALE GENOMIC DNA]</scope>
    <source>
        <strain evidence="2">cv. DH-PKW</strain>
        <tissue evidence="1">Leaves</tissue>
    </source>
</reference>
<keyword evidence="2" id="KW-1185">Reference proteome</keyword>
<comment type="caution">
    <text evidence="1">The sequence shown here is derived from an EMBL/GenBank/DDBJ whole genome shotgun (WGS) entry which is preliminary data.</text>
</comment>
<evidence type="ECO:0000313" key="2">
    <source>
        <dbReference type="Proteomes" id="UP000317650"/>
    </source>
</evidence>
<accession>A0A4S8IN89</accession>
<gene>
    <name evidence="1" type="ORF">C4D60_Mb06t12410</name>
</gene>
<protein>
    <submittedName>
        <fullName evidence="1">Uncharacterized protein</fullName>
    </submittedName>
</protein>
<proteinExistence type="predicted"/>